<accession>A0ABM6RNG1</accession>
<evidence type="ECO:0000256" key="1">
    <source>
        <dbReference type="ARBA" id="ARBA00000198"/>
    </source>
</evidence>
<dbReference type="CDD" id="cd00483">
    <property type="entry name" value="HPPK"/>
    <property type="match status" value="1"/>
</dbReference>
<dbReference type="Pfam" id="PF01288">
    <property type="entry name" value="HPPK"/>
    <property type="match status" value="1"/>
</dbReference>
<keyword evidence="11" id="KW-1185">Reference proteome</keyword>
<evidence type="ECO:0000256" key="3">
    <source>
        <dbReference type="ARBA" id="ARBA00013253"/>
    </source>
</evidence>
<dbReference type="EMBL" id="CP019454">
    <property type="protein sequence ID" value="AUW92849.1"/>
    <property type="molecule type" value="Genomic_DNA"/>
</dbReference>
<dbReference type="PROSITE" id="PS00794">
    <property type="entry name" value="HPPK"/>
    <property type="match status" value="1"/>
</dbReference>
<evidence type="ECO:0000313" key="10">
    <source>
        <dbReference type="EMBL" id="AUW92849.1"/>
    </source>
</evidence>
<dbReference type="InterPro" id="IPR000550">
    <property type="entry name" value="Hppk"/>
</dbReference>
<evidence type="ECO:0000313" key="11">
    <source>
        <dbReference type="Proteomes" id="UP000325292"/>
    </source>
</evidence>
<dbReference type="Gene3D" id="3.30.70.560">
    <property type="entry name" value="7,8-Dihydro-6-hydroxymethylpterin-pyrophosphokinase HPPK"/>
    <property type="match status" value="1"/>
</dbReference>
<comment type="catalytic activity">
    <reaction evidence="1">
        <text>6-hydroxymethyl-7,8-dihydropterin + ATP = (7,8-dihydropterin-6-yl)methyl diphosphate + AMP + H(+)</text>
        <dbReference type="Rhea" id="RHEA:11412"/>
        <dbReference type="ChEBI" id="CHEBI:15378"/>
        <dbReference type="ChEBI" id="CHEBI:30616"/>
        <dbReference type="ChEBI" id="CHEBI:44841"/>
        <dbReference type="ChEBI" id="CHEBI:72950"/>
        <dbReference type="ChEBI" id="CHEBI:456215"/>
        <dbReference type="EC" id="2.7.6.3"/>
    </reaction>
</comment>
<organism evidence="10 11">
    <name type="scientific">Sulfobacillus thermotolerans</name>
    <dbReference type="NCBI Taxonomy" id="338644"/>
    <lineage>
        <taxon>Bacteria</taxon>
        <taxon>Bacillati</taxon>
        <taxon>Bacillota</taxon>
        <taxon>Clostridia</taxon>
        <taxon>Eubacteriales</taxon>
        <taxon>Clostridiales Family XVII. Incertae Sedis</taxon>
        <taxon>Sulfobacillus</taxon>
    </lineage>
</organism>
<gene>
    <name evidence="10" type="ORF">BXT84_01845</name>
</gene>
<evidence type="ECO:0000256" key="5">
    <source>
        <dbReference type="ARBA" id="ARBA00022741"/>
    </source>
</evidence>
<evidence type="ECO:0000256" key="6">
    <source>
        <dbReference type="ARBA" id="ARBA00022777"/>
    </source>
</evidence>
<keyword evidence="6" id="KW-0418">Kinase</keyword>
<reference evidence="10 11" key="1">
    <citation type="journal article" date="2019" name="Sci. Rep.">
        <title>Sulfobacillus thermotolerans: new insights into resistance and metabolic capacities of acidophilic chemolithotrophs.</title>
        <authorList>
            <person name="Panyushkina A.E."/>
            <person name="Babenko V.V."/>
            <person name="Nikitina A.S."/>
            <person name="Selezneva O.V."/>
            <person name="Tsaplina I.A."/>
            <person name="Letarova M.A."/>
            <person name="Kostryukova E.S."/>
            <person name="Letarov A.V."/>
        </authorList>
    </citation>
    <scope>NUCLEOTIDE SEQUENCE [LARGE SCALE GENOMIC DNA]</scope>
    <source>
        <strain evidence="10 11">Kr1</strain>
    </source>
</reference>
<dbReference type="NCBIfam" id="TIGR01498">
    <property type="entry name" value="folK"/>
    <property type="match status" value="1"/>
</dbReference>
<dbReference type="Proteomes" id="UP000325292">
    <property type="component" value="Chromosome"/>
</dbReference>
<keyword evidence="7" id="KW-0067">ATP-binding</keyword>
<comment type="pathway">
    <text evidence="2">Cofactor biosynthesis; tetrahydrofolate biosynthesis; 2-amino-4-hydroxy-6-hydroxymethyl-7,8-dihydropteridine diphosphate from 7,8-dihydroneopterin triphosphate: step 4/4.</text>
</comment>
<evidence type="ECO:0000256" key="8">
    <source>
        <dbReference type="ARBA" id="ARBA00022909"/>
    </source>
</evidence>
<dbReference type="InterPro" id="IPR035907">
    <property type="entry name" value="Hppk_sf"/>
</dbReference>
<proteinExistence type="predicted"/>
<evidence type="ECO:0000256" key="4">
    <source>
        <dbReference type="ARBA" id="ARBA00022679"/>
    </source>
</evidence>
<evidence type="ECO:0000256" key="7">
    <source>
        <dbReference type="ARBA" id="ARBA00022840"/>
    </source>
</evidence>
<dbReference type="EC" id="2.7.6.3" evidence="3"/>
<dbReference type="PANTHER" id="PTHR43071">
    <property type="entry name" value="2-AMINO-4-HYDROXY-6-HYDROXYMETHYLDIHYDROPTERIDINE PYROPHOSPHOKINASE"/>
    <property type="match status" value="1"/>
</dbReference>
<evidence type="ECO:0000256" key="2">
    <source>
        <dbReference type="ARBA" id="ARBA00005051"/>
    </source>
</evidence>
<keyword evidence="4" id="KW-0808">Transferase</keyword>
<dbReference type="SUPFAM" id="SSF55083">
    <property type="entry name" value="6-hydroxymethyl-7,8-dihydropterin pyrophosphokinase, HPPK"/>
    <property type="match status" value="1"/>
</dbReference>
<dbReference type="PANTHER" id="PTHR43071:SF1">
    <property type="entry name" value="2-AMINO-4-HYDROXY-6-HYDROXYMETHYLDIHYDROPTERIDINE PYROPHOSPHOKINASE"/>
    <property type="match status" value="1"/>
</dbReference>
<protein>
    <recommendedName>
        <fullName evidence="3">2-amino-4-hydroxy-6-hydroxymethyldihydropteridine diphosphokinase</fullName>
        <ecNumber evidence="3">2.7.6.3</ecNumber>
    </recommendedName>
</protein>
<evidence type="ECO:0000259" key="9">
    <source>
        <dbReference type="PROSITE" id="PS00794"/>
    </source>
</evidence>
<sequence length="166" mass="18172">MPKVYIGFGGNLGNPLGCFAQGLEWLQGAGRVTGCSGIYRTAPQGGPSQPDYLNAVLCLDTLWDWQRLLGQMQAAEAACGRERGERFGPRTLDLDILLWGEERIDEPQLQVPHPRLAQRRFVLEPLAEIDPQLTIPGVGHIQGLLAAVANQPVTRLMNWTCGGSIR</sequence>
<keyword evidence="8" id="KW-0289">Folate biosynthesis</keyword>
<name>A0ABM6RNG1_9FIRM</name>
<feature type="domain" description="7,8-dihydro-6-hydroxymethylpterin-pyrophosphokinase" evidence="9">
    <location>
        <begin position="86"/>
        <end position="97"/>
    </location>
</feature>
<keyword evidence="5" id="KW-0547">Nucleotide-binding</keyword>